<reference evidence="2 3" key="1">
    <citation type="submission" date="2018-07" db="EMBL/GenBank/DDBJ databases">
        <title>Genome sequencing of oomycete isolates from Chile give support for New Zealand origin for Phytophthora kernoviae and make available the first Nothophytophthora sp. genome.</title>
        <authorList>
            <person name="Studholme D.J."/>
            <person name="Sanfuentes E."/>
            <person name="Panda P."/>
            <person name="Hill R."/>
            <person name="Sambles C."/>
            <person name="Grant M."/>
            <person name="Williams N.M."/>
            <person name="Mcdougal R.L."/>
        </authorList>
    </citation>
    <scope>NUCLEOTIDE SEQUENCE [LARGE SCALE GENOMIC DNA]</scope>
    <source>
        <strain evidence="2">Chile7</strain>
    </source>
</reference>
<evidence type="ECO:0000313" key="2">
    <source>
        <dbReference type="EMBL" id="RLN48374.1"/>
    </source>
</evidence>
<keyword evidence="1" id="KW-0472">Membrane</keyword>
<evidence type="ECO:0000313" key="3">
    <source>
        <dbReference type="Proteomes" id="UP000284657"/>
    </source>
</evidence>
<proteinExistence type="predicted"/>
<organism evidence="2 3">
    <name type="scientific">Phytophthora kernoviae</name>
    <dbReference type="NCBI Taxonomy" id="325452"/>
    <lineage>
        <taxon>Eukaryota</taxon>
        <taxon>Sar</taxon>
        <taxon>Stramenopiles</taxon>
        <taxon>Oomycota</taxon>
        <taxon>Peronosporomycetes</taxon>
        <taxon>Peronosporales</taxon>
        <taxon>Peronosporaceae</taxon>
        <taxon>Phytophthora</taxon>
    </lineage>
</organism>
<dbReference type="PANTHER" id="PTHR28165:SF1">
    <property type="entry name" value="NON-CLASSICAL EXPORT PROTEIN 2-RELATED"/>
    <property type="match status" value="1"/>
</dbReference>
<protein>
    <recommendedName>
        <fullName evidence="4">MARVEL domain-containing protein</fullName>
    </recommendedName>
</protein>
<dbReference type="AlphaFoldDB" id="A0A3R7K4D2"/>
<gene>
    <name evidence="2" type="ORF">BBJ29_008777</name>
</gene>
<keyword evidence="1" id="KW-1133">Transmembrane helix</keyword>
<dbReference type="InterPro" id="IPR052649">
    <property type="entry name" value="NCE102-like"/>
</dbReference>
<name>A0A3R7K4D2_9STRA</name>
<accession>A0A3R7K4D2</accession>
<evidence type="ECO:0008006" key="4">
    <source>
        <dbReference type="Google" id="ProtNLM"/>
    </source>
</evidence>
<dbReference type="PANTHER" id="PTHR28165">
    <property type="entry name" value="NON-CLASSICAL EXPORT PROTEIN 2-RELATED"/>
    <property type="match status" value="1"/>
</dbReference>
<comment type="caution">
    <text evidence="2">The sequence shown here is derived from an EMBL/GenBank/DDBJ whole genome shotgun (WGS) entry which is preliminary data.</text>
</comment>
<dbReference type="Proteomes" id="UP000284657">
    <property type="component" value="Unassembled WGS sequence"/>
</dbReference>
<feature type="transmembrane region" description="Helical" evidence="1">
    <location>
        <begin position="52"/>
        <end position="71"/>
    </location>
</feature>
<keyword evidence="1" id="KW-0812">Transmembrane</keyword>
<evidence type="ECO:0000256" key="1">
    <source>
        <dbReference type="SAM" id="Phobius"/>
    </source>
</evidence>
<feature type="transmembrane region" description="Helical" evidence="1">
    <location>
        <begin position="91"/>
        <end position="109"/>
    </location>
</feature>
<dbReference type="EMBL" id="MBAD02002319">
    <property type="protein sequence ID" value="RLN48374.1"/>
    <property type="molecule type" value="Genomic_DNA"/>
</dbReference>
<feature type="transmembrane region" description="Helical" evidence="1">
    <location>
        <begin position="20"/>
        <end position="40"/>
    </location>
</feature>
<sequence>MLNSLTPTAITRANLALRGLQFLGCLLGICFTASGVEIFIYASRLSIRAEQCLDVMLSLMLLIGGICLASSNYVAHCNSIWHCHNLEAATAFTWLAMFGFLGSLSLSFLTTKESISCPTEVPSQYYLDVTRFGVLSPIESVKSDSSS</sequence>